<protein>
    <recommendedName>
        <fullName evidence="3">Glycosyltransferase family 1 protein</fullName>
    </recommendedName>
</protein>
<reference evidence="1 2" key="1">
    <citation type="submission" date="2019-12" db="EMBL/GenBank/DDBJ databases">
        <title>Genomic-based taxomic classification of the family Erythrobacteraceae.</title>
        <authorList>
            <person name="Xu L."/>
        </authorList>
    </citation>
    <scope>NUCLEOTIDE SEQUENCE [LARGE SCALE GENOMIC DNA]</scope>
    <source>
        <strain evidence="1 2">M0322</strain>
    </source>
</reference>
<proteinExistence type="predicted"/>
<dbReference type="RefSeq" id="WP_160772663.1">
    <property type="nucleotide sequence ID" value="NZ_WTYV01000006.1"/>
</dbReference>
<gene>
    <name evidence="1" type="ORF">GRI99_13900</name>
</gene>
<dbReference type="Proteomes" id="UP000466966">
    <property type="component" value="Unassembled WGS sequence"/>
</dbReference>
<comment type="caution">
    <text evidence="1">The sequence shown here is derived from an EMBL/GenBank/DDBJ whole genome shotgun (WGS) entry which is preliminary data.</text>
</comment>
<keyword evidence="2" id="KW-1185">Reference proteome</keyword>
<evidence type="ECO:0008006" key="3">
    <source>
        <dbReference type="Google" id="ProtNLM"/>
    </source>
</evidence>
<name>A0A844YZT3_9SPHN</name>
<dbReference type="OrthoDB" id="9179640at2"/>
<dbReference type="AlphaFoldDB" id="A0A844YZT3"/>
<accession>A0A844YZT3</accession>
<dbReference type="EMBL" id="WTYV01000006">
    <property type="protein sequence ID" value="MXO72722.1"/>
    <property type="molecule type" value="Genomic_DNA"/>
</dbReference>
<sequence>MSDSPAKPLAGTIVLDAGLREHPADLNVTNMVAALARLGARPVNTGLGLGQMVSRALVRFDQQRHLLPLSNRRTIGITMNLPARFIYPQALYTRDLVLYCFDCWEPRFAEWERFLRRNAFRLVLFSARDAAREMGRRLPDQRIAWLPEAIDPAPYDPSRSLADRRYDLVEFGRASPGFNSMVADHCRTLGYVHHYRKGDAWLFPTQDDLYRGLADARLVVALPQSLTHPSYAGNVETMSLRYLEIIASGALILGHCPAEMVELFGYDPVIGIDHADPCGQLDAILGNLDAWEGLRARNLARLHQVATWDVRARELAALL</sequence>
<organism evidence="1 2">
    <name type="scientific">Alteraurantiacibacter buctensis</name>
    <dbReference type="NCBI Taxonomy" id="1503981"/>
    <lineage>
        <taxon>Bacteria</taxon>
        <taxon>Pseudomonadati</taxon>
        <taxon>Pseudomonadota</taxon>
        <taxon>Alphaproteobacteria</taxon>
        <taxon>Sphingomonadales</taxon>
        <taxon>Erythrobacteraceae</taxon>
        <taxon>Alteraurantiacibacter</taxon>
    </lineage>
</organism>
<evidence type="ECO:0000313" key="2">
    <source>
        <dbReference type="Proteomes" id="UP000466966"/>
    </source>
</evidence>
<evidence type="ECO:0000313" key="1">
    <source>
        <dbReference type="EMBL" id="MXO72722.1"/>
    </source>
</evidence>